<feature type="transmembrane region" description="Helical" evidence="1">
    <location>
        <begin position="27"/>
        <end position="46"/>
    </location>
</feature>
<evidence type="ECO:0000313" key="3">
    <source>
        <dbReference type="Proteomes" id="UP000178721"/>
    </source>
</evidence>
<dbReference type="EMBL" id="MHMA01000006">
    <property type="protein sequence ID" value="OGZ20618.1"/>
    <property type="molecule type" value="Genomic_DNA"/>
</dbReference>
<keyword evidence="1" id="KW-0472">Membrane</keyword>
<evidence type="ECO:0000256" key="1">
    <source>
        <dbReference type="SAM" id="Phobius"/>
    </source>
</evidence>
<dbReference type="Proteomes" id="UP000178721">
    <property type="component" value="Unassembled WGS sequence"/>
</dbReference>
<evidence type="ECO:0000313" key="2">
    <source>
        <dbReference type="EMBL" id="OGZ20618.1"/>
    </source>
</evidence>
<keyword evidence="1" id="KW-0812">Transmembrane</keyword>
<feature type="transmembrane region" description="Helical" evidence="1">
    <location>
        <begin position="58"/>
        <end position="82"/>
    </location>
</feature>
<proteinExistence type="predicted"/>
<name>A0A1G2E6A2_9BACT</name>
<reference evidence="2 3" key="1">
    <citation type="journal article" date="2016" name="Nat. Commun.">
        <title>Thousands of microbial genomes shed light on interconnected biogeochemical processes in an aquifer system.</title>
        <authorList>
            <person name="Anantharaman K."/>
            <person name="Brown C.T."/>
            <person name="Hug L.A."/>
            <person name="Sharon I."/>
            <person name="Castelle C.J."/>
            <person name="Probst A.J."/>
            <person name="Thomas B.C."/>
            <person name="Singh A."/>
            <person name="Wilkins M.J."/>
            <person name="Karaoz U."/>
            <person name="Brodie E.L."/>
            <person name="Williams K.H."/>
            <person name="Hubbard S.S."/>
            <person name="Banfield J.F."/>
        </authorList>
    </citation>
    <scope>NUCLEOTIDE SEQUENCE [LARGE SCALE GENOMIC DNA]</scope>
</reference>
<keyword evidence="1" id="KW-1133">Transmembrane helix</keyword>
<dbReference type="AlphaFoldDB" id="A0A1G2E6A2"/>
<organism evidence="2 3">
    <name type="scientific">Candidatus Nealsonbacteria bacterium RIFCSPHIGHO2_01_FULL_43_31</name>
    <dbReference type="NCBI Taxonomy" id="1801665"/>
    <lineage>
        <taxon>Bacteria</taxon>
        <taxon>Candidatus Nealsoniibacteriota</taxon>
    </lineage>
</organism>
<comment type="caution">
    <text evidence="2">The sequence shown here is derived from an EMBL/GenBank/DDBJ whole genome shotgun (WGS) entry which is preliminary data.</text>
</comment>
<sequence>MIQFLGLLDLLSAGLLAGTAYHLPLPQGLIIGLGVYLILKSLLFLMDIGSFFDIIGGILLILSLFMTLSPILLFIFAGLVGLKGIMSLFAA</sequence>
<protein>
    <submittedName>
        <fullName evidence="2">Uncharacterized protein</fullName>
    </submittedName>
</protein>
<gene>
    <name evidence="2" type="ORF">A2654_00390</name>
</gene>
<accession>A0A1G2E6A2</accession>